<feature type="non-terminal residue" evidence="1">
    <location>
        <position position="70"/>
    </location>
</feature>
<evidence type="ECO:0000313" key="1">
    <source>
        <dbReference type="EMBL" id="ESA07835.1"/>
    </source>
</evidence>
<dbReference type="InterPro" id="IPR043502">
    <property type="entry name" value="DNA/RNA_pol_sf"/>
</dbReference>
<dbReference type="Gene3D" id="3.10.10.10">
    <property type="entry name" value="HIV Type 1 Reverse Transcriptase, subunit A, domain 1"/>
    <property type="match status" value="1"/>
</dbReference>
<accession>U9TI59</accession>
<reference evidence="1" key="1">
    <citation type="submission" date="2013-07" db="EMBL/GenBank/DDBJ databases">
        <title>The genome of an arbuscular mycorrhizal fungus provides insights into the evolution of the oldest plant symbiosis.</title>
        <authorList>
            <consortium name="DOE Joint Genome Institute"/>
            <person name="Tisserant E."/>
            <person name="Malbreil M."/>
            <person name="Kuo A."/>
            <person name="Kohler A."/>
            <person name="Symeonidi A."/>
            <person name="Balestrini R."/>
            <person name="Charron P."/>
            <person name="Duensing N."/>
            <person name="Frei-dit-Frey N."/>
            <person name="Gianinazzi-Pearson V."/>
            <person name="Gilbert B."/>
            <person name="Handa Y."/>
            <person name="Hijri M."/>
            <person name="Kaul R."/>
            <person name="Kawaguchi M."/>
            <person name="Krajinski F."/>
            <person name="Lammers P."/>
            <person name="Lapierre D."/>
            <person name="Masclaux F.G."/>
            <person name="Murat C."/>
            <person name="Morin E."/>
            <person name="Ndikumana S."/>
            <person name="Pagni M."/>
            <person name="Petitpierre D."/>
            <person name="Requena N."/>
            <person name="Rosikiewicz P."/>
            <person name="Riley R."/>
            <person name="Saito K."/>
            <person name="San Clemente H."/>
            <person name="Shapiro H."/>
            <person name="van Tuinen D."/>
            <person name="Becard G."/>
            <person name="Bonfante P."/>
            <person name="Paszkowski U."/>
            <person name="Shachar-Hill Y."/>
            <person name="Young J.P."/>
            <person name="Sanders I.R."/>
            <person name="Henrissat B."/>
            <person name="Rensing S.A."/>
            <person name="Grigoriev I.V."/>
            <person name="Corradi N."/>
            <person name="Roux C."/>
            <person name="Martin F."/>
        </authorList>
    </citation>
    <scope>NUCLEOTIDE SEQUENCE</scope>
    <source>
        <strain evidence="1">DAOM 197198</strain>
    </source>
</reference>
<dbReference type="HOGENOM" id="CLU_2764905_0_0_1"/>
<organism evidence="1">
    <name type="scientific">Rhizophagus irregularis (strain DAOM 181602 / DAOM 197198 / MUCL 43194)</name>
    <name type="common">Arbuscular mycorrhizal fungus</name>
    <name type="synonym">Glomus intraradices</name>
    <dbReference type="NCBI Taxonomy" id="747089"/>
    <lineage>
        <taxon>Eukaryota</taxon>
        <taxon>Fungi</taxon>
        <taxon>Fungi incertae sedis</taxon>
        <taxon>Mucoromycota</taxon>
        <taxon>Glomeromycotina</taxon>
        <taxon>Glomeromycetes</taxon>
        <taxon>Glomerales</taxon>
        <taxon>Glomeraceae</taxon>
        <taxon>Rhizophagus</taxon>
    </lineage>
</organism>
<proteinExistence type="predicted"/>
<dbReference type="EMBL" id="KI289861">
    <property type="protein sequence ID" value="ESA07835.1"/>
    <property type="molecule type" value="Genomic_DNA"/>
</dbReference>
<dbReference type="AlphaFoldDB" id="U9TI59"/>
<sequence length="70" mass="7962">MTDNTKLKSRLRYSSTLGCIVGSIFSIKETKINVYGTFKTSPWSFPVVVVKKKNGKLRFCVNYKPLNDIT</sequence>
<dbReference type="SUPFAM" id="SSF56672">
    <property type="entry name" value="DNA/RNA polymerases"/>
    <property type="match status" value="1"/>
</dbReference>
<protein>
    <submittedName>
        <fullName evidence="1">Uncharacterized protein</fullName>
    </submittedName>
</protein>
<gene>
    <name evidence="1" type="ORF">GLOINDRAFT_65994</name>
</gene>
<name>U9TI59_RHIID</name>